<dbReference type="STRING" id="167539.Pro_0987"/>
<dbReference type="PANTHER" id="PTHR12608">
    <property type="entry name" value="TRANSMEMBRANE PROTEIN HTP-1 RELATED"/>
    <property type="match status" value="1"/>
</dbReference>
<evidence type="ECO:0000313" key="7">
    <source>
        <dbReference type="EMBL" id="AAQ00032.1"/>
    </source>
</evidence>
<dbReference type="KEGG" id="pma:Pro_0987"/>
<dbReference type="PANTHER" id="PTHR12608:SF1">
    <property type="entry name" value="TRANSMEMBRANE PROTEIN 165"/>
    <property type="match status" value="1"/>
</dbReference>
<evidence type="ECO:0000256" key="4">
    <source>
        <dbReference type="ARBA" id="ARBA00022989"/>
    </source>
</evidence>
<dbReference type="GO" id="GO:0016020">
    <property type="term" value="C:membrane"/>
    <property type="evidence" value="ECO:0007669"/>
    <property type="project" value="UniProtKB-SubCell"/>
</dbReference>
<protein>
    <recommendedName>
        <fullName evidence="6">GDT1 family protein</fullName>
    </recommendedName>
</protein>
<dbReference type="Proteomes" id="UP000001420">
    <property type="component" value="Chromosome"/>
</dbReference>
<feature type="transmembrane region" description="Helical" evidence="6">
    <location>
        <begin position="35"/>
        <end position="56"/>
    </location>
</feature>
<dbReference type="EMBL" id="AE017126">
    <property type="protein sequence ID" value="AAQ00032.1"/>
    <property type="molecule type" value="Genomic_DNA"/>
</dbReference>
<dbReference type="HOGENOM" id="CLU_140894_3_1_3"/>
<evidence type="ECO:0000256" key="3">
    <source>
        <dbReference type="ARBA" id="ARBA00022692"/>
    </source>
</evidence>
<comment type="subcellular location">
    <subcellularLocation>
        <location evidence="1 6">Membrane</location>
        <topology evidence="1 6">Multi-pass membrane protein</topology>
    </subcellularLocation>
</comment>
<dbReference type="PATRIC" id="fig|167539.5.peg.1037"/>
<evidence type="ECO:0000256" key="1">
    <source>
        <dbReference type="ARBA" id="ARBA00004141"/>
    </source>
</evidence>
<evidence type="ECO:0000313" key="8">
    <source>
        <dbReference type="Proteomes" id="UP000001420"/>
    </source>
</evidence>
<evidence type="ECO:0000256" key="5">
    <source>
        <dbReference type="ARBA" id="ARBA00023136"/>
    </source>
</evidence>
<proteinExistence type="inferred from homology"/>
<keyword evidence="8" id="KW-1185">Reference proteome</keyword>
<accession>Q7VBV5</accession>
<dbReference type="RefSeq" id="WP_011125139.1">
    <property type="nucleotide sequence ID" value="NC_005042.1"/>
</dbReference>
<comment type="caution">
    <text evidence="6">Lacks conserved residue(s) required for the propagation of feature annotation.</text>
</comment>
<name>Q7VBV5_PROMA</name>
<dbReference type="eggNOG" id="COG2119">
    <property type="taxonomic scope" value="Bacteria"/>
</dbReference>
<sequence>MISAIFISTFLTIFLAELGDKTQIATLAISGTSKRPLAVFIGSSSALVLASFLGVALGGSISNVIPTYILQITASIGFFIIGLSLLISTKETT</sequence>
<dbReference type="AlphaFoldDB" id="Q7VBV5"/>
<keyword evidence="4 6" id="KW-1133">Transmembrane helix</keyword>
<dbReference type="InterPro" id="IPR001727">
    <property type="entry name" value="GDT1-like"/>
</dbReference>
<dbReference type="Pfam" id="PF01169">
    <property type="entry name" value="GDT1"/>
    <property type="match status" value="1"/>
</dbReference>
<evidence type="ECO:0000256" key="6">
    <source>
        <dbReference type="RuleBase" id="RU365102"/>
    </source>
</evidence>
<dbReference type="OrthoDB" id="9801356at2"/>
<comment type="similarity">
    <text evidence="2 6">Belongs to the GDT1 family.</text>
</comment>
<evidence type="ECO:0000256" key="2">
    <source>
        <dbReference type="ARBA" id="ARBA00009190"/>
    </source>
</evidence>
<reference evidence="7 8" key="1">
    <citation type="journal article" date="2003" name="Proc. Natl. Acad. Sci. U.S.A.">
        <title>Genome sequence of the cyanobacterium Prochlorococcus marinus SS120, a nearly minimal oxyphototrophic genome.</title>
        <authorList>
            <person name="Dufresne A."/>
            <person name="Salanoubat M."/>
            <person name="Partensky F."/>
            <person name="Artiguenave F."/>
            <person name="Axmann I.M."/>
            <person name="Barbe V."/>
            <person name="Duprat S."/>
            <person name="Galperin M.Y."/>
            <person name="Koonin E.V."/>
            <person name="Le Gall F."/>
            <person name="Makarova K.S."/>
            <person name="Ostrowski M."/>
            <person name="Oztas S."/>
            <person name="Robert C."/>
            <person name="Rogozin I.B."/>
            <person name="Scanlan D.J."/>
            <person name="Tandeau de Marsac N."/>
            <person name="Weissenbach J."/>
            <person name="Wincker P."/>
            <person name="Wolf Y.I."/>
            <person name="Hess W.R."/>
        </authorList>
    </citation>
    <scope>NUCLEOTIDE SEQUENCE [LARGE SCALE GENOMIC DNA]</scope>
    <source>
        <strain evidence="8">SARG / CCMP1375 / SS120</strain>
    </source>
</reference>
<dbReference type="EnsemblBacteria" id="AAQ00032">
    <property type="protein sequence ID" value="AAQ00032"/>
    <property type="gene ID" value="Pro_0987"/>
</dbReference>
<gene>
    <name evidence="7" type="ordered locus">Pro_0987</name>
</gene>
<organism evidence="7 8">
    <name type="scientific">Prochlorococcus marinus (strain SARG / CCMP1375 / SS120)</name>
    <dbReference type="NCBI Taxonomy" id="167539"/>
    <lineage>
        <taxon>Bacteria</taxon>
        <taxon>Bacillati</taxon>
        <taxon>Cyanobacteriota</taxon>
        <taxon>Cyanophyceae</taxon>
        <taxon>Synechococcales</taxon>
        <taxon>Prochlorococcaceae</taxon>
        <taxon>Prochlorococcus</taxon>
    </lineage>
</organism>
<feature type="transmembrane region" description="Helical" evidence="6">
    <location>
        <begin position="68"/>
        <end position="87"/>
    </location>
</feature>
<dbReference type="GO" id="GO:0046873">
    <property type="term" value="F:metal ion transmembrane transporter activity"/>
    <property type="evidence" value="ECO:0007669"/>
    <property type="project" value="InterPro"/>
</dbReference>
<keyword evidence="5 6" id="KW-0472">Membrane</keyword>
<keyword evidence="3 6" id="KW-0812">Transmembrane</keyword>